<comment type="caution">
    <text evidence="1">The sequence shown here is derived from an EMBL/GenBank/DDBJ whole genome shotgun (WGS) entry which is preliminary data.</text>
</comment>
<accession>A0A409W6R2</accession>
<dbReference type="AlphaFoldDB" id="A0A409W6R2"/>
<dbReference type="InParanoid" id="A0A409W6R2"/>
<name>A0A409W6R2_9AGAR</name>
<dbReference type="EMBL" id="NHYE01005360">
    <property type="protein sequence ID" value="PPQ74155.1"/>
    <property type="molecule type" value="Genomic_DNA"/>
</dbReference>
<evidence type="ECO:0000313" key="2">
    <source>
        <dbReference type="Proteomes" id="UP000284706"/>
    </source>
</evidence>
<reference evidence="1 2" key="1">
    <citation type="journal article" date="2018" name="Evol. Lett.">
        <title>Horizontal gene cluster transfer increased hallucinogenic mushroom diversity.</title>
        <authorList>
            <person name="Reynolds H.T."/>
            <person name="Vijayakumar V."/>
            <person name="Gluck-Thaler E."/>
            <person name="Korotkin H.B."/>
            <person name="Matheny P.B."/>
            <person name="Slot J.C."/>
        </authorList>
    </citation>
    <scope>NUCLEOTIDE SEQUENCE [LARGE SCALE GENOMIC DNA]</scope>
    <source>
        <strain evidence="1 2">SRW20</strain>
    </source>
</reference>
<keyword evidence="2" id="KW-1185">Reference proteome</keyword>
<protein>
    <submittedName>
        <fullName evidence="1">Uncharacterized protein</fullName>
    </submittedName>
</protein>
<dbReference type="Proteomes" id="UP000284706">
    <property type="component" value="Unassembled WGS sequence"/>
</dbReference>
<gene>
    <name evidence="1" type="ORF">CVT26_007156</name>
</gene>
<proteinExistence type="predicted"/>
<sequence>MASKDSSDNLVRQLDGTNFRADEFNLKPIGEEWCNIQSIVVKAAWARTGTVLRNETEQKFNIVEGSDDDQNVIVAVLDRPV</sequence>
<organism evidence="1 2">
    <name type="scientific">Gymnopilus dilepis</name>
    <dbReference type="NCBI Taxonomy" id="231916"/>
    <lineage>
        <taxon>Eukaryota</taxon>
        <taxon>Fungi</taxon>
        <taxon>Dikarya</taxon>
        <taxon>Basidiomycota</taxon>
        <taxon>Agaricomycotina</taxon>
        <taxon>Agaricomycetes</taxon>
        <taxon>Agaricomycetidae</taxon>
        <taxon>Agaricales</taxon>
        <taxon>Agaricineae</taxon>
        <taxon>Hymenogastraceae</taxon>
        <taxon>Gymnopilus</taxon>
    </lineage>
</organism>
<evidence type="ECO:0000313" key="1">
    <source>
        <dbReference type="EMBL" id="PPQ74155.1"/>
    </source>
</evidence>